<name>A0A4Q9L4N9_9MICR</name>
<dbReference type="Gene3D" id="2.30.30.30">
    <property type="match status" value="1"/>
</dbReference>
<dbReference type="Proteomes" id="UP000293045">
    <property type="component" value="Unassembled WGS sequence"/>
</dbReference>
<proteinExistence type="inferred from homology"/>
<accession>A0A4Q9L4N9</accession>
<comment type="caution">
    <text evidence="11">The sequence shown here is derived from an EMBL/GenBank/DDBJ whole genome shotgun (WGS) entry which is preliminary data.</text>
</comment>
<keyword evidence="2 6" id="KW-0699">rRNA-binding</keyword>
<dbReference type="Gene3D" id="3.10.290.10">
    <property type="entry name" value="RNA-binding S4 domain"/>
    <property type="match status" value="1"/>
</dbReference>
<evidence type="ECO:0000256" key="3">
    <source>
        <dbReference type="ARBA" id="ARBA00022884"/>
    </source>
</evidence>
<sequence length="264" mass="29854">MLDKLGGTFAPRPSTGPHSLKECIPLCLLLTKKLQYAENSKEISIILNDKQIKINGRVRIDKKFPVGFMDVLEILKTKESFRLLYNTNKKFLLHRITDEENNIKLCKVVNKATLSGDIPHIYTDDGSTFRYVDPSIKVGDTIKLDLSSRKVIDFISFGIGKTAFITKGKNLGCVGTIFQIDEKEGICDTIHLKDSAGRTFLTQKSNVFVIGDENNVLISLPEEKGVKISEYEKSNLRYGELIERNEGEEEESISEENNEMEEEE</sequence>
<dbReference type="VEuPathDB" id="MicrosporidiaDB:CWI39_1306p0010"/>
<dbReference type="Pfam" id="PF16121">
    <property type="entry name" value="40S_S4_C"/>
    <property type="match status" value="1"/>
</dbReference>
<evidence type="ECO:0000256" key="1">
    <source>
        <dbReference type="ARBA" id="ARBA00007500"/>
    </source>
</evidence>
<dbReference type="InterPro" id="IPR032277">
    <property type="entry name" value="Ribosomal_eS4_C"/>
</dbReference>
<dbReference type="Pfam" id="PF00900">
    <property type="entry name" value="Ribosomal_S4e"/>
    <property type="match status" value="1"/>
</dbReference>
<evidence type="ECO:0000256" key="7">
    <source>
        <dbReference type="SAM" id="MobiDB-lite"/>
    </source>
</evidence>
<evidence type="ECO:0000259" key="10">
    <source>
        <dbReference type="Pfam" id="PF16121"/>
    </source>
</evidence>
<dbReference type="InterPro" id="IPR014722">
    <property type="entry name" value="Rib_uL2_dom2"/>
</dbReference>
<evidence type="ECO:0000259" key="8">
    <source>
        <dbReference type="Pfam" id="PF00900"/>
    </source>
</evidence>
<dbReference type="InterPro" id="IPR038237">
    <property type="entry name" value="Ribosomal_eS4_central_sf"/>
</dbReference>
<evidence type="ECO:0000259" key="9">
    <source>
        <dbReference type="Pfam" id="PF08071"/>
    </source>
</evidence>
<dbReference type="GO" id="GO:0019843">
    <property type="term" value="F:rRNA binding"/>
    <property type="evidence" value="ECO:0007669"/>
    <property type="project" value="UniProtKB-UniRule"/>
</dbReference>
<keyword evidence="3 6" id="KW-0694">RNA-binding</keyword>
<dbReference type="VEuPathDB" id="MicrosporidiaDB:CWI36_1064p0010"/>
<gene>
    <name evidence="11" type="ORF">CWI39_1306p0010</name>
</gene>
<dbReference type="FunFam" id="2.40.50.740:FF:000001">
    <property type="entry name" value="40S ribosomal protein S4"/>
    <property type="match status" value="1"/>
</dbReference>
<dbReference type="InterPro" id="IPR013845">
    <property type="entry name" value="Ribosomal_eS4_central_region"/>
</dbReference>
<dbReference type="EMBL" id="PIXR01001306">
    <property type="protein sequence ID" value="TBU01781.1"/>
    <property type="molecule type" value="Genomic_DNA"/>
</dbReference>
<dbReference type="InterPro" id="IPR000876">
    <property type="entry name" value="Ribosomal_eS4"/>
</dbReference>
<evidence type="ECO:0000256" key="4">
    <source>
        <dbReference type="ARBA" id="ARBA00022980"/>
    </source>
</evidence>
<evidence type="ECO:0000313" key="12">
    <source>
        <dbReference type="Proteomes" id="UP000293045"/>
    </source>
</evidence>
<dbReference type="GO" id="GO:0006412">
    <property type="term" value="P:translation"/>
    <property type="evidence" value="ECO:0007669"/>
    <property type="project" value="InterPro"/>
</dbReference>
<dbReference type="Gene3D" id="2.40.50.740">
    <property type="match status" value="1"/>
</dbReference>
<protein>
    <recommendedName>
        <fullName evidence="6">40S ribosomal protein S4</fullName>
    </recommendedName>
</protein>
<dbReference type="PROSITE" id="PS50889">
    <property type="entry name" value="S4"/>
    <property type="match status" value="1"/>
</dbReference>
<dbReference type="AlphaFoldDB" id="A0A4Q9L4N9"/>
<comment type="similarity">
    <text evidence="1 6">Belongs to the eukaryotic ribosomal protein eS4 family.</text>
</comment>
<evidence type="ECO:0000256" key="5">
    <source>
        <dbReference type="ARBA" id="ARBA00023274"/>
    </source>
</evidence>
<dbReference type="CDD" id="cd06087">
    <property type="entry name" value="KOW_RPS4"/>
    <property type="match status" value="1"/>
</dbReference>
<dbReference type="GO" id="GO:0003735">
    <property type="term" value="F:structural constituent of ribosome"/>
    <property type="evidence" value="ECO:0007669"/>
    <property type="project" value="UniProtKB-UniRule"/>
</dbReference>
<feature type="domain" description="Small ribosomal subunit protein eS4 N-terminal" evidence="9">
    <location>
        <begin position="1"/>
        <end position="20"/>
    </location>
</feature>
<organism evidence="11 12">
    <name type="scientific">Hamiltosporidium magnivora</name>
    <dbReference type="NCBI Taxonomy" id="148818"/>
    <lineage>
        <taxon>Eukaryota</taxon>
        <taxon>Fungi</taxon>
        <taxon>Fungi incertae sedis</taxon>
        <taxon>Microsporidia</taxon>
        <taxon>Dubosqiidae</taxon>
        <taxon>Hamiltosporidium</taxon>
    </lineage>
</organism>
<feature type="compositionally biased region" description="Acidic residues" evidence="7">
    <location>
        <begin position="246"/>
        <end position="264"/>
    </location>
</feature>
<dbReference type="PANTHER" id="PTHR11581:SF0">
    <property type="entry name" value="SMALL RIBOSOMAL SUBUNIT PROTEIN ES4"/>
    <property type="match status" value="1"/>
</dbReference>
<dbReference type="InterPro" id="IPR041982">
    <property type="entry name" value="Ribosomal_eS4_KOW"/>
</dbReference>
<evidence type="ECO:0000256" key="2">
    <source>
        <dbReference type="ARBA" id="ARBA00022730"/>
    </source>
</evidence>
<feature type="region of interest" description="Disordered" evidence="7">
    <location>
        <begin position="242"/>
        <end position="264"/>
    </location>
</feature>
<dbReference type="InterPro" id="IPR013843">
    <property type="entry name" value="Ribosomal_eS4_N"/>
</dbReference>
<dbReference type="FunFam" id="3.10.290.10:FF:000002">
    <property type="entry name" value="40S ribosomal protein S4"/>
    <property type="match status" value="1"/>
</dbReference>
<dbReference type="PIRSF" id="PIRSF002116">
    <property type="entry name" value="Ribosomal_S4"/>
    <property type="match status" value="1"/>
</dbReference>
<keyword evidence="5 6" id="KW-0687">Ribonucleoprotein</keyword>
<dbReference type="PANTHER" id="PTHR11581">
    <property type="entry name" value="30S/40S RIBOSOMAL PROTEIN S4"/>
    <property type="match status" value="1"/>
</dbReference>
<dbReference type="GO" id="GO:0022627">
    <property type="term" value="C:cytosolic small ribosomal subunit"/>
    <property type="evidence" value="ECO:0007669"/>
    <property type="project" value="TreeGrafter"/>
</dbReference>
<dbReference type="InterPro" id="IPR036986">
    <property type="entry name" value="S4_RNA-bd_sf"/>
</dbReference>
<feature type="domain" description="Small ribosomal subunit protein eS4 central region" evidence="8">
    <location>
        <begin position="77"/>
        <end position="151"/>
    </location>
</feature>
<evidence type="ECO:0000256" key="6">
    <source>
        <dbReference type="PIRNR" id="PIRNR002116"/>
    </source>
</evidence>
<keyword evidence="4 6" id="KW-0689">Ribosomal protein</keyword>
<dbReference type="Pfam" id="PF08071">
    <property type="entry name" value="RS4NT"/>
    <property type="match status" value="1"/>
</dbReference>
<evidence type="ECO:0000313" key="11">
    <source>
        <dbReference type="EMBL" id="TBU01781.1"/>
    </source>
</evidence>
<reference evidence="11 12" key="1">
    <citation type="submission" date="2017-12" db="EMBL/GenBank/DDBJ databases">
        <authorList>
            <person name="Pombert J.-F."/>
            <person name="Haag K.L."/>
            <person name="Ebert D."/>
        </authorList>
    </citation>
    <scope>NUCLEOTIDE SEQUENCE [LARGE SCALE GENOMIC DNA]</scope>
    <source>
        <strain evidence="11">IL-BN-2</strain>
    </source>
</reference>
<feature type="domain" description="Small ribosomal subunit protein eS4 C-terminal" evidence="10">
    <location>
        <begin position="194"/>
        <end position="237"/>
    </location>
</feature>